<feature type="transmembrane region" description="Helical" evidence="2">
    <location>
        <begin position="69"/>
        <end position="90"/>
    </location>
</feature>
<feature type="transmembrane region" description="Helical" evidence="2">
    <location>
        <begin position="29"/>
        <end position="49"/>
    </location>
</feature>
<keyword evidence="2" id="KW-0812">Transmembrane</keyword>
<organism evidence="3 4">
    <name type="scientific">Rhizobium rosettiformans W3</name>
    <dbReference type="NCBI Taxonomy" id="538378"/>
    <lineage>
        <taxon>Bacteria</taxon>
        <taxon>Pseudomonadati</taxon>
        <taxon>Pseudomonadota</taxon>
        <taxon>Alphaproteobacteria</taxon>
        <taxon>Hyphomicrobiales</taxon>
        <taxon>Rhizobiaceae</taxon>
        <taxon>Rhizobium/Agrobacterium group</taxon>
        <taxon>Rhizobium</taxon>
    </lineage>
</organism>
<dbReference type="RefSeq" id="WP_136543106.1">
    <property type="nucleotide sequence ID" value="NZ_STGU01000019.1"/>
</dbReference>
<comment type="caution">
    <text evidence="3">The sequence shown here is derived from an EMBL/GenBank/DDBJ whole genome shotgun (WGS) entry which is preliminary data.</text>
</comment>
<evidence type="ECO:0000256" key="1">
    <source>
        <dbReference type="SAM" id="MobiDB-lite"/>
    </source>
</evidence>
<proteinExistence type="predicted"/>
<keyword evidence="2" id="KW-0472">Membrane</keyword>
<evidence type="ECO:0000313" key="4">
    <source>
        <dbReference type="Proteomes" id="UP000307378"/>
    </source>
</evidence>
<reference evidence="3 4" key="1">
    <citation type="submission" date="2019-04" db="EMBL/GenBank/DDBJ databases">
        <title>genome sequence of strain W3.</title>
        <authorList>
            <person name="Gao J."/>
            <person name="Sun J."/>
        </authorList>
    </citation>
    <scope>NUCLEOTIDE SEQUENCE [LARGE SCALE GENOMIC DNA]</scope>
    <source>
        <strain evidence="3 4">W3</strain>
    </source>
</reference>
<accession>A0A4S8PPM3</accession>
<keyword evidence="2" id="KW-1133">Transmembrane helix</keyword>
<dbReference type="AlphaFoldDB" id="A0A4S8PPM3"/>
<sequence>MNSDEKNAHAVESAGSSSSGNQLPSGFDAFFMTVVLGGLVLFCVLVTVYEVWHWVLTIVVAAALSRVPLFLLVQLLLVVGLLFVAGALIFS</sequence>
<evidence type="ECO:0000313" key="3">
    <source>
        <dbReference type="EMBL" id="THV31715.1"/>
    </source>
</evidence>
<protein>
    <recommendedName>
        <fullName evidence="5">Transmembrane protein</fullName>
    </recommendedName>
</protein>
<dbReference type="Proteomes" id="UP000307378">
    <property type="component" value="Unassembled WGS sequence"/>
</dbReference>
<evidence type="ECO:0008006" key="5">
    <source>
        <dbReference type="Google" id="ProtNLM"/>
    </source>
</evidence>
<feature type="region of interest" description="Disordered" evidence="1">
    <location>
        <begin position="1"/>
        <end position="22"/>
    </location>
</feature>
<gene>
    <name evidence="3" type="ORF">FAA86_21755</name>
</gene>
<evidence type="ECO:0000256" key="2">
    <source>
        <dbReference type="SAM" id="Phobius"/>
    </source>
</evidence>
<dbReference type="EMBL" id="STGU01000019">
    <property type="protein sequence ID" value="THV31715.1"/>
    <property type="molecule type" value="Genomic_DNA"/>
</dbReference>
<name>A0A4S8PPM3_9HYPH</name>